<dbReference type="Gene3D" id="2.30.30.40">
    <property type="entry name" value="SH3 Domains"/>
    <property type="match status" value="1"/>
</dbReference>
<comment type="subcellular location">
    <subcellularLocation>
        <location evidence="1">Cytoplasm</location>
    </subcellularLocation>
</comment>
<dbReference type="GO" id="GO:0006935">
    <property type="term" value="P:chemotaxis"/>
    <property type="evidence" value="ECO:0007669"/>
    <property type="project" value="UniProtKB-KW"/>
</dbReference>
<organism evidence="6 7">
    <name type="scientific">Carboxydocella sporoproducens DSM 16521</name>
    <dbReference type="NCBI Taxonomy" id="1121270"/>
    <lineage>
        <taxon>Bacteria</taxon>
        <taxon>Bacillati</taxon>
        <taxon>Bacillota</taxon>
        <taxon>Clostridia</taxon>
        <taxon>Eubacteriales</taxon>
        <taxon>Clostridiales Family XVI. Incertae Sedis</taxon>
        <taxon>Carboxydocella</taxon>
    </lineage>
</organism>
<name>A0A1T4QL45_9FIRM</name>
<evidence type="ECO:0000256" key="1">
    <source>
        <dbReference type="ARBA" id="ARBA00004496"/>
    </source>
</evidence>
<protein>
    <recommendedName>
        <fullName evidence="2">Chemotaxis protein CheW</fullName>
    </recommendedName>
</protein>
<dbReference type="SMART" id="SM00260">
    <property type="entry name" value="CheW"/>
    <property type="match status" value="1"/>
</dbReference>
<accession>A0A1T4QL45</accession>
<evidence type="ECO:0000256" key="2">
    <source>
        <dbReference type="ARBA" id="ARBA00021483"/>
    </source>
</evidence>
<dbReference type="OrthoDB" id="9794382at2"/>
<dbReference type="CDD" id="cd00732">
    <property type="entry name" value="CheW"/>
    <property type="match status" value="1"/>
</dbReference>
<reference evidence="7" key="1">
    <citation type="submission" date="2017-02" db="EMBL/GenBank/DDBJ databases">
        <authorList>
            <person name="Varghese N."/>
            <person name="Submissions S."/>
        </authorList>
    </citation>
    <scope>NUCLEOTIDE SEQUENCE [LARGE SCALE GENOMIC DNA]</scope>
    <source>
        <strain evidence="7">DSM 16521</strain>
    </source>
</reference>
<dbReference type="GO" id="GO:0005829">
    <property type="term" value="C:cytosol"/>
    <property type="evidence" value="ECO:0007669"/>
    <property type="project" value="TreeGrafter"/>
</dbReference>
<dbReference type="FunFam" id="2.40.50.180:FF:000002">
    <property type="entry name" value="Chemotaxis protein CheW"/>
    <property type="match status" value="1"/>
</dbReference>
<dbReference type="PANTHER" id="PTHR22617">
    <property type="entry name" value="CHEMOTAXIS SENSOR HISTIDINE KINASE-RELATED"/>
    <property type="match status" value="1"/>
</dbReference>
<evidence type="ECO:0000313" key="6">
    <source>
        <dbReference type="EMBL" id="SKA03988.1"/>
    </source>
</evidence>
<keyword evidence="4" id="KW-0145">Chemotaxis</keyword>
<proteinExistence type="predicted"/>
<dbReference type="AlphaFoldDB" id="A0A1T4QL45"/>
<dbReference type="InterPro" id="IPR039315">
    <property type="entry name" value="CheW"/>
</dbReference>
<evidence type="ECO:0000256" key="3">
    <source>
        <dbReference type="ARBA" id="ARBA00022490"/>
    </source>
</evidence>
<evidence type="ECO:0000256" key="4">
    <source>
        <dbReference type="ARBA" id="ARBA00022500"/>
    </source>
</evidence>
<dbReference type="InterPro" id="IPR036061">
    <property type="entry name" value="CheW-like_dom_sf"/>
</dbReference>
<dbReference type="PANTHER" id="PTHR22617:SF23">
    <property type="entry name" value="CHEMOTAXIS PROTEIN CHEW"/>
    <property type="match status" value="1"/>
</dbReference>
<evidence type="ECO:0000313" key="7">
    <source>
        <dbReference type="Proteomes" id="UP000189933"/>
    </source>
</evidence>
<dbReference type="EMBL" id="FUXM01000019">
    <property type="protein sequence ID" value="SKA03988.1"/>
    <property type="molecule type" value="Genomic_DNA"/>
</dbReference>
<keyword evidence="7" id="KW-1185">Reference proteome</keyword>
<keyword evidence="3" id="KW-0963">Cytoplasm</keyword>
<feature type="domain" description="CheW-like" evidence="5">
    <location>
        <begin position="4"/>
        <end position="144"/>
    </location>
</feature>
<sequence>MTNEKQFVVFQLGKETYGIDIAKVWEIITMQPITKVPHTASFIEGIINLRGRVIPVLDLRKRFDLPATEYTRSTRIVVVEIEGNTLGMIVDGVSEVLRISSDIVEAPPPAITDVDSEYLEGVAKLEDRLIILLNLDKVLNKQEKQALEQMQ</sequence>
<dbReference type="Gene3D" id="2.40.50.180">
    <property type="entry name" value="CheA-289, Domain 4"/>
    <property type="match status" value="1"/>
</dbReference>
<dbReference type="RefSeq" id="WP_078665737.1">
    <property type="nucleotide sequence ID" value="NZ_FUXM01000019.1"/>
</dbReference>
<gene>
    <name evidence="6" type="ORF">SAMN02745885_01694</name>
</gene>
<evidence type="ECO:0000259" key="5">
    <source>
        <dbReference type="PROSITE" id="PS50851"/>
    </source>
</evidence>
<dbReference type="Proteomes" id="UP000189933">
    <property type="component" value="Unassembled WGS sequence"/>
</dbReference>
<dbReference type="Pfam" id="PF01584">
    <property type="entry name" value="CheW"/>
    <property type="match status" value="1"/>
</dbReference>
<dbReference type="InterPro" id="IPR002545">
    <property type="entry name" value="CheW-lke_dom"/>
</dbReference>
<dbReference type="SUPFAM" id="SSF50341">
    <property type="entry name" value="CheW-like"/>
    <property type="match status" value="1"/>
</dbReference>
<dbReference type="PROSITE" id="PS50851">
    <property type="entry name" value="CHEW"/>
    <property type="match status" value="1"/>
</dbReference>
<dbReference type="GO" id="GO:0007165">
    <property type="term" value="P:signal transduction"/>
    <property type="evidence" value="ECO:0007669"/>
    <property type="project" value="InterPro"/>
</dbReference>